<dbReference type="InterPro" id="IPR051446">
    <property type="entry name" value="HTH_trans_reg/aminotransferase"/>
</dbReference>
<sequence length="476" mass="52803">MLQLVLDPTSALPLSEQIVIGIRARIDDRVLRAGMRLPTIRDFAERHGVSRYTVVEAYDRLVALGYARSRRGSGFYVEGRPAPAAGTPARGELARIFASAGLLHRSMDEAPNRLKVGLGWLPAEWYDEAGVRRHLRALSRQPRVKLTSYGSPQGYAPLREQLCVKLAEAAIPASPEQIVLTGGATHALDIIVRHLLKPGDCVFVDDPGPWNLFANLRLFGVNLIGVPRLQQGPDPAVLEALLGEHQPKMFFTQSVLQNPTACDLSPASAFRLLQLAEKHDFLVVEDDVYGDFHPRPPTRLASLDQLRRVIYVGSFSHTLSGNLRVGFVACEPELAARLTDVKIVTCLCSSEFAEQLVYRMLTEGHYRNYVQRLRERLLKAGARTLQMLERSGFTEFAEPAGGMFVWARAKGREDVAQLASQAAAEDIMLAPGHVFRPQLQPTPYLRFNVAYAQDPRLERFLSRAGGATPVDGRQDR</sequence>
<dbReference type="PROSITE" id="PS50949">
    <property type="entry name" value="HTH_GNTR"/>
    <property type="match status" value="1"/>
</dbReference>
<comment type="similarity">
    <text evidence="1">In the C-terminal section; belongs to the class-I pyridoxal-phosphate-dependent aminotransferase family.</text>
</comment>
<evidence type="ECO:0000259" key="6">
    <source>
        <dbReference type="PROSITE" id="PS50949"/>
    </source>
</evidence>
<protein>
    <submittedName>
        <fullName evidence="7">Aminotransferase class I/II-fold pyridoxal phosphate-dependent enzyme</fullName>
    </submittedName>
</protein>
<keyword evidence="2" id="KW-0663">Pyridoxal phosphate</keyword>
<dbReference type="Gene3D" id="1.10.10.10">
    <property type="entry name" value="Winged helix-like DNA-binding domain superfamily/Winged helix DNA-binding domain"/>
    <property type="match status" value="1"/>
</dbReference>
<dbReference type="EMBL" id="WTVN01000001">
    <property type="protein sequence ID" value="NMG42438.1"/>
    <property type="molecule type" value="Genomic_DNA"/>
</dbReference>
<dbReference type="Pfam" id="PF00155">
    <property type="entry name" value="Aminotran_1_2"/>
    <property type="match status" value="1"/>
</dbReference>
<reference evidence="7 8" key="1">
    <citation type="submission" date="2019-12" db="EMBL/GenBank/DDBJ databases">
        <title>Comparative genomics gives insights into the taxonomy of the Azoarcus-Aromatoleum group and reveals separate origins of nif in the plant-associated Azoarcus and non-plant-associated Aromatoleum sub-groups.</title>
        <authorList>
            <person name="Lafos M."/>
            <person name="Maluk M."/>
            <person name="Batista M."/>
            <person name="Junghare M."/>
            <person name="Carmona M."/>
            <person name="Faoro H."/>
            <person name="Cruz L.M."/>
            <person name="Battistoni F."/>
            <person name="De Souza E."/>
            <person name="Pedrosa F."/>
            <person name="Chen W.-M."/>
            <person name="Poole P.S."/>
            <person name="Dixon R.A."/>
            <person name="James E.K."/>
        </authorList>
    </citation>
    <scope>NUCLEOTIDE SEQUENCE [LARGE SCALE GENOMIC DNA]</scope>
    <source>
        <strain evidence="7 8">Td21</strain>
    </source>
</reference>
<dbReference type="SMART" id="SM00345">
    <property type="entry name" value="HTH_GNTR"/>
    <property type="match status" value="1"/>
</dbReference>
<dbReference type="InterPro" id="IPR000524">
    <property type="entry name" value="Tscrpt_reg_HTH_GntR"/>
</dbReference>
<evidence type="ECO:0000313" key="8">
    <source>
        <dbReference type="Proteomes" id="UP000623795"/>
    </source>
</evidence>
<dbReference type="PANTHER" id="PTHR46577">
    <property type="entry name" value="HTH-TYPE TRANSCRIPTIONAL REGULATORY PROTEIN GABR"/>
    <property type="match status" value="1"/>
</dbReference>
<keyword evidence="4" id="KW-0238">DNA-binding</keyword>
<evidence type="ECO:0000256" key="1">
    <source>
        <dbReference type="ARBA" id="ARBA00005384"/>
    </source>
</evidence>
<proteinExistence type="inferred from homology"/>
<evidence type="ECO:0000256" key="5">
    <source>
        <dbReference type="ARBA" id="ARBA00023163"/>
    </source>
</evidence>
<dbReference type="InterPro" id="IPR004839">
    <property type="entry name" value="Aminotransferase_I/II_large"/>
</dbReference>
<dbReference type="RefSeq" id="WP_169254341.1">
    <property type="nucleotide sequence ID" value="NZ_WTVN01000001.1"/>
</dbReference>
<name>A0ABX1PSL7_9RHOO</name>
<dbReference type="Gene3D" id="3.40.640.10">
    <property type="entry name" value="Type I PLP-dependent aspartate aminotransferase-like (Major domain)"/>
    <property type="match status" value="1"/>
</dbReference>
<dbReference type="SUPFAM" id="SSF46785">
    <property type="entry name" value="Winged helix' DNA-binding domain"/>
    <property type="match status" value="1"/>
</dbReference>
<dbReference type="SUPFAM" id="SSF53383">
    <property type="entry name" value="PLP-dependent transferases"/>
    <property type="match status" value="1"/>
</dbReference>
<dbReference type="InterPro" id="IPR015424">
    <property type="entry name" value="PyrdxlP-dep_Trfase"/>
</dbReference>
<keyword evidence="3" id="KW-0805">Transcription regulation</keyword>
<feature type="domain" description="HTH gntR-type" evidence="6">
    <location>
        <begin position="12"/>
        <end position="80"/>
    </location>
</feature>
<dbReference type="CDD" id="cd07377">
    <property type="entry name" value="WHTH_GntR"/>
    <property type="match status" value="1"/>
</dbReference>
<dbReference type="InterPro" id="IPR036390">
    <property type="entry name" value="WH_DNA-bd_sf"/>
</dbReference>
<keyword evidence="7" id="KW-0032">Aminotransferase</keyword>
<gene>
    <name evidence="7" type="ORF">GPA22_01650</name>
</gene>
<dbReference type="Proteomes" id="UP000623795">
    <property type="component" value="Unassembled WGS sequence"/>
</dbReference>
<keyword evidence="7" id="KW-0808">Transferase</keyword>
<evidence type="ECO:0000256" key="2">
    <source>
        <dbReference type="ARBA" id="ARBA00022898"/>
    </source>
</evidence>
<dbReference type="InterPro" id="IPR036388">
    <property type="entry name" value="WH-like_DNA-bd_sf"/>
</dbReference>
<dbReference type="GO" id="GO:0008483">
    <property type="term" value="F:transaminase activity"/>
    <property type="evidence" value="ECO:0007669"/>
    <property type="project" value="UniProtKB-KW"/>
</dbReference>
<dbReference type="InterPro" id="IPR015421">
    <property type="entry name" value="PyrdxlP-dep_Trfase_major"/>
</dbReference>
<organism evidence="7 8">
    <name type="scientific">Aromatoleum toluvorans</name>
    <dbReference type="NCBI Taxonomy" id="92002"/>
    <lineage>
        <taxon>Bacteria</taxon>
        <taxon>Pseudomonadati</taxon>
        <taxon>Pseudomonadota</taxon>
        <taxon>Betaproteobacteria</taxon>
        <taxon>Rhodocyclales</taxon>
        <taxon>Rhodocyclaceae</taxon>
        <taxon>Aromatoleum</taxon>
    </lineage>
</organism>
<dbReference type="PANTHER" id="PTHR46577:SF2">
    <property type="entry name" value="TRANSCRIPTIONAL REGULATORY PROTEIN"/>
    <property type="match status" value="1"/>
</dbReference>
<evidence type="ECO:0000256" key="3">
    <source>
        <dbReference type="ARBA" id="ARBA00023015"/>
    </source>
</evidence>
<evidence type="ECO:0000313" key="7">
    <source>
        <dbReference type="EMBL" id="NMG42438.1"/>
    </source>
</evidence>
<dbReference type="CDD" id="cd00609">
    <property type="entry name" value="AAT_like"/>
    <property type="match status" value="1"/>
</dbReference>
<keyword evidence="8" id="KW-1185">Reference proteome</keyword>
<dbReference type="Pfam" id="PF00392">
    <property type="entry name" value="GntR"/>
    <property type="match status" value="1"/>
</dbReference>
<keyword evidence="5" id="KW-0804">Transcription</keyword>
<evidence type="ECO:0000256" key="4">
    <source>
        <dbReference type="ARBA" id="ARBA00023125"/>
    </source>
</evidence>
<comment type="caution">
    <text evidence="7">The sequence shown here is derived from an EMBL/GenBank/DDBJ whole genome shotgun (WGS) entry which is preliminary data.</text>
</comment>
<accession>A0ABX1PSL7</accession>